<dbReference type="EMBL" id="GL883100">
    <property type="protein sequence ID" value="EGG08426.1"/>
    <property type="molecule type" value="Genomic_DNA"/>
</dbReference>
<accession>F4RFX4</accession>
<dbReference type="InParanoid" id="F4RFX4"/>
<proteinExistence type="predicted"/>
<reference evidence="3" key="1">
    <citation type="journal article" date="2011" name="Proc. Natl. Acad. Sci. U.S.A.">
        <title>Obligate biotrophy features unraveled by the genomic analysis of rust fungi.</title>
        <authorList>
            <person name="Duplessis S."/>
            <person name="Cuomo C.A."/>
            <person name="Lin Y.-C."/>
            <person name="Aerts A."/>
            <person name="Tisserant E."/>
            <person name="Veneault-Fourrey C."/>
            <person name="Joly D.L."/>
            <person name="Hacquard S."/>
            <person name="Amselem J."/>
            <person name="Cantarel B.L."/>
            <person name="Chiu R."/>
            <person name="Coutinho P.M."/>
            <person name="Feau N."/>
            <person name="Field M."/>
            <person name="Frey P."/>
            <person name="Gelhaye E."/>
            <person name="Goldberg J."/>
            <person name="Grabherr M.G."/>
            <person name="Kodira C.D."/>
            <person name="Kohler A."/>
            <person name="Kuees U."/>
            <person name="Lindquist E.A."/>
            <person name="Lucas S.M."/>
            <person name="Mago R."/>
            <person name="Mauceli E."/>
            <person name="Morin E."/>
            <person name="Murat C."/>
            <person name="Pangilinan J.L."/>
            <person name="Park R."/>
            <person name="Pearson M."/>
            <person name="Quesneville H."/>
            <person name="Rouhier N."/>
            <person name="Sakthikumar S."/>
            <person name="Salamov A.A."/>
            <person name="Schmutz J."/>
            <person name="Selles B."/>
            <person name="Shapiro H."/>
            <person name="Tanguay P."/>
            <person name="Tuskan G.A."/>
            <person name="Henrissat B."/>
            <person name="Van de Peer Y."/>
            <person name="Rouze P."/>
            <person name="Ellis J.G."/>
            <person name="Dodds P.N."/>
            <person name="Schein J.E."/>
            <person name="Zhong S."/>
            <person name="Hamelin R.C."/>
            <person name="Grigoriev I.V."/>
            <person name="Szabo L.J."/>
            <person name="Martin F."/>
        </authorList>
    </citation>
    <scope>NUCLEOTIDE SEQUENCE [LARGE SCALE GENOMIC DNA]</scope>
    <source>
        <strain evidence="3">98AG31 / pathotype 3-4-7</strain>
    </source>
</reference>
<dbReference type="KEGG" id="mlr:MELLADRAFT_104793"/>
<dbReference type="RefSeq" id="XP_007408012.1">
    <property type="nucleotide sequence ID" value="XM_007407950.1"/>
</dbReference>
<feature type="region of interest" description="Disordered" evidence="1">
    <location>
        <begin position="67"/>
        <end position="106"/>
    </location>
</feature>
<evidence type="ECO:0000313" key="2">
    <source>
        <dbReference type="EMBL" id="EGG08426.1"/>
    </source>
</evidence>
<feature type="compositionally biased region" description="Polar residues" evidence="1">
    <location>
        <begin position="67"/>
        <end position="103"/>
    </location>
</feature>
<name>F4RFX4_MELLP</name>
<feature type="compositionally biased region" description="Polar residues" evidence="1">
    <location>
        <begin position="239"/>
        <end position="258"/>
    </location>
</feature>
<dbReference type="GeneID" id="18922393"/>
<protein>
    <submittedName>
        <fullName evidence="2">Uncharacterized protein</fullName>
    </submittedName>
</protein>
<feature type="region of interest" description="Disordered" evidence="1">
    <location>
        <begin position="238"/>
        <end position="258"/>
    </location>
</feature>
<dbReference type="VEuPathDB" id="FungiDB:MELLADRAFT_104793"/>
<organism evidence="3">
    <name type="scientific">Melampsora larici-populina (strain 98AG31 / pathotype 3-4-7)</name>
    <name type="common">Poplar leaf rust fungus</name>
    <dbReference type="NCBI Taxonomy" id="747676"/>
    <lineage>
        <taxon>Eukaryota</taxon>
        <taxon>Fungi</taxon>
        <taxon>Dikarya</taxon>
        <taxon>Basidiomycota</taxon>
        <taxon>Pucciniomycotina</taxon>
        <taxon>Pucciniomycetes</taxon>
        <taxon>Pucciniales</taxon>
        <taxon>Melampsoraceae</taxon>
        <taxon>Melampsora</taxon>
    </lineage>
</organism>
<sequence>MPMPSQFQDSPDQALRASISRISQLCYDLQNTFNFLSSLASRNEESTSVSPPPIPLHSRPVQTYLSTTAPSSSFGQISQPASEKRTFFNSPKANSNPEVSNNLAREDRIYRRPYSKSMPTILLHSSHVSDLSRTKTPSSPSHEIPASPASDTLESERDLQESNPPSIIIHDVAESERDLQESNPPSIIIHDVSIPTSSGHSDFNSIREGIDYFNYVETDEISELHLDKISDESNAIRDQASSSTSAIQSRPANIDSTPPSIPTVLSNFIFESPLASSLETQPGIIVNISHSKEDTFGRP</sequence>
<dbReference type="Proteomes" id="UP000001072">
    <property type="component" value="Unassembled WGS sequence"/>
</dbReference>
<evidence type="ECO:0000313" key="3">
    <source>
        <dbReference type="Proteomes" id="UP000001072"/>
    </source>
</evidence>
<feature type="compositionally biased region" description="Polar residues" evidence="1">
    <location>
        <begin position="127"/>
        <end position="141"/>
    </location>
</feature>
<keyword evidence="3" id="KW-1185">Reference proteome</keyword>
<evidence type="ECO:0000256" key="1">
    <source>
        <dbReference type="SAM" id="MobiDB-lite"/>
    </source>
</evidence>
<dbReference type="HOGENOM" id="CLU_930910_0_0_1"/>
<gene>
    <name evidence="2" type="ORF">MELLADRAFT_104793</name>
</gene>
<dbReference type="OrthoDB" id="10640661at2759"/>
<dbReference type="AlphaFoldDB" id="F4RFX4"/>
<feature type="region of interest" description="Disordered" evidence="1">
    <location>
        <begin position="127"/>
        <end position="163"/>
    </location>
</feature>